<dbReference type="EMBL" id="DSRD01000776">
    <property type="protein sequence ID" value="HGW95082.1"/>
    <property type="molecule type" value="Genomic_DNA"/>
</dbReference>
<sequence>MDSGSRYSYHVGGSLPIHAASYVTRKADTEFFEALKAGEFCYVLNSRQMGKSSLRVRTMQRLQADGITCAFVDLSGIGKQGVTPEKWYSGLVNALVSSCRLSNKINWRQWWRSQQEFFSPVQRFHLFIEEILLAEISGKIVIFVDEIDRVLSQDFSLDDFFALIRFFYNCRVDDPIYERLTFALLGVATPSDLITDKTQTPFNIGRAIALQGFQLHEIQPLVTGLQGIVSVPQAAIAEILIWTGGQPFLTQKLCQLIVQECRREKVAPHPLMPSPPDLLDRLIQTHILDNWEAQDEPEHLKTIRDRLLRNQQKAGQLLGLYQQILQQGTIAADGSSEQTELRLSGLVVQQQGILRVYNPIYQQVFNQDWLETQLAKLRPYAEAFNGWTISQGRDESRLLRGDALRDALIWAKNQHLSDLDYRFLAASQDLEKRNVQQALAIKEEESQILAAANETLNRAKQNAQDELTHAKRTAKRIIGIGSTILVASLVVAAIVSLQVRQSTRELAETNAGLSSVYSQIALNSRPFEALLQALKAGHQLQTLQQDYPAKPVVYTQIVSTLQEAIYNIREYNRLRGHNDRVLSVRFSPNGDLLASASADKTIKLWDLNGNLLKTLKGHRNTVWSVNFSPDGKLLASTGNDGTIKVWNVATGALIKTLQGHNPMLASVSFSPNGKILSVTSWNGTVALFDLKRGRLLTLIRAHQDIAADSSFSPDGKLLASASFDKTVKLWRVEDGKAIQTLTGHRDRLTSISFSPDGKTLASASFDKTVKLWNLKTGEVLKTFEGHSAPVQSVSFNSTGRILASASEDGTIKLWDLLAEEDIEPQTLRGHAGHVSDIAFSPDGKRLASASADHTVRLWNLTGIEPHIVEGHQGRIWSTKFSPNGKLLASASGDGSVKLWRVEDKFSTHPLTLLRTLMGHRGNVWNLSFSSDSQTIASVGEEGTIKLWNTNTGRLLTTLTGHHNRPARLSFSPDGKLLPSADANGTIDLRNVPQKSLLRTHPGQDTALSRRQFTTVRFSPNGQILVSVNDRGILKLWSVADGSLLRTLTGHSDRITSVDFSSDGQMLASGSADHTLKLWHLDQGTELRTFKGHQNRISHISFGPDNQLLASASLDGTIKLWDVKTGAELRTFKGDRHWVTSLSFSPNGKTLASAGSDSTIKLWKIDLGLDDFMQLGCDWLKNYLATHPEEYEVREVCQSVNIQK</sequence>
<feature type="repeat" description="WD" evidence="3">
    <location>
        <begin position="657"/>
        <end position="698"/>
    </location>
</feature>
<feature type="repeat" description="WD" evidence="3">
    <location>
        <begin position="615"/>
        <end position="656"/>
    </location>
</feature>
<organism evidence="5">
    <name type="scientific">Oscillatoriales cyanobacterium SpSt-402</name>
    <dbReference type="NCBI Taxonomy" id="2282168"/>
    <lineage>
        <taxon>Bacteria</taxon>
        <taxon>Bacillati</taxon>
        <taxon>Cyanobacteriota</taxon>
        <taxon>Cyanophyceae</taxon>
        <taxon>Oscillatoriophycideae</taxon>
        <taxon>Oscillatoriales</taxon>
    </lineage>
</organism>
<dbReference type="Gene3D" id="3.40.50.300">
    <property type="entry name" value="P-loop containing nucleotide triphosphate hydrolases"/>
    <property type="match status" value="1"/>
</dbReference>
<dbReference type="PANTHER" id="PTHR19848:SF8">
    <property type="entry name" value="F-BOX AND WD REPEAT DOMAIN CONTAINING 7"/>
    <property type="match status" value="1"/>
</dbReference>
<feature type="repeat" description="WD" evidence="3">
    <location>
        <begin position="868"/>
        <end position="902"/>
    </location>
</feature>
<feature type="repeat" description="WD" evidence="3">
    <location>
        <begin position="958"/>
        <end position="999"/>
    </location>
</feature>
<dbReference type="InterPro" id="IPR015943">
    <property type="entry name" value="WD40/YVTN_repeat-like_dom_sf"/>
</dbReference>
<dbReference type="Pfam" id="PF14516">
    <property type="entry name" value="AAA_35"/>
    <property type="match status" value="1"/>
</dbReference>
<dbReference type="Pfam" id="PF00400">
    <property type="entry name" value="WD40"/>
    <property type="match status" value="9"/>
</dbReference>
<feature type="repeat" description="WD" evidence="3">
    <location>
        <begin position="1013"/>
        <end position="1046"/>
    </location>
</feature>
<dbReference type="Gene3D" id="2.130.10.10">
    <property type="entry name" value="YVTN repeat-like/Quinoprotein amine dehydrogenase"/>
    <property type="match status" value="5"/>
</dbReference>
<dbReference type="InterPro" id="IPR001680">
    <property type="entry name" value="WD40_rpt"/>
</dbReference>
<reference evidence="5" key="1">
    <citation type="journal article" date="2020" name="mSystems">
        <title>Genome- and Community-Level Interaction Insights into Carbon Utilization and Element Cycling Functions of Hydrothermarchaeota in Hydrothermal Sediment.</title>
        <authorList>
            <person name="Zhou Z."/>
            <person name="Liu Y."/>
            <person name="Xu W."/>
            <person name="Pan J."/>
            <person name="Luo Z.H."/>
            <person name="Li M."/>
        </authorList>
    </citation>
    <scope>NUCLEOTIDE SEQUENCE [LARGE SCALE GENOMIC DNA]</scope>
    <source>
        <strain evidence="5">SpSt-402</strain>
    </source>
</reference>
<feature type="coiled-coil region" evidence="4">
    <location>
        <begin position="442"/>
        <end position="473"/>
    </location>
</feature>
<dbReference type="SMART" id="SM00320">
    <property type="entry name" value="WD40"/>
    <property type="match status" value="14"/>
</dbReference>
<dbReference type="PROSITE" id="PS00678">
    <property type="entry name" value="WD_REPEATS_1"/>
    <property type="match status" value="6"/>
</dbReference>
<dbReference type="PROSITE" id="PS50294">
    <property type="entry name" value="WD_REPEATS_REGION"/>
    <property type="match status" value="12"/>
</dbReference>
<accession>A0A832H4S6</accession>
<evidence type="ECO:0000256" key="1">
    <source>
        <dbReference type="ARBA" id="ARBA00022574"/>
    </source>
</evidence>
<gene>
    <name evidence="5" type="ORF">ENR47_12495</name>
</gene>
<evidence type="ECO:0000256" key="2">
    <source>
        <dbReference type="ARBA" id="ARBA00022737"/>
    </source>
</evidence>
<keyword evidence="4" id="KW-0175">Coiled coil</keyword>
<feature type="repeat" description="WD" evidence="3">
    <location>
        <begin position="783"/>
        <end position="824"/>
    </location>
</feature>
<feature type="repeat" description="WD" evidence="3">
    <location>
        <begin position="916"/>
        <end position="957"/>
    </location>
</feature>
<feature type="repeat" description="WD" evidence="3">
    <location>
        <begin position="699"/>
        <end position="740"/>
    </location>
</feature>
<feature type="repeat" description="WD" evidence="3">
    <location>
        <begin position="1047"/>
        <end position="1088"/>
    </location>
</feature>
<dbReference type="PANTHER" id="PTHR19848">
    <property type="entry name" value="WD40 REPEAT PROTEIN"/>
    <property type="match status" value="1"/>
</dbReference>
<proteinExistence type="predicted"/>
<feature type="repeat" description="WD" evidence="3">
    <location>
        <begin position="574"/>
        <end position="608"/>
    </location>
</feature>
<evidence type="ECO:0000256" key="4">
    <source>
        <dbReference type="SAM" id="Coils"/>
    </source>
</evidence>
<evidence type="ECO:0000256" key="3">
    <source>
        <dbReference type="PROSITE-ProRule" id="PRU00221"/>
    </source>
</evidence>
<dbReference type="CDD" id="cd00200">
    <property type="entry name" value="WD40"/>
    <property type="match status" value="2"/>
</dbReference>
<keyword evidence="1 3" id="KW-0853">WD repeat</keyword>
<feature type="repeat" description="WD" evidence="3">
    <location>
        <begin position="1089"/>
        <end position="1130"/>
    </location>
</feature>
<feature type="repeat" description="WD" evidence="3">
    <location>
        <begin position="741"/>
        <end position="782"/>
    </location>
</feature>
<evidence type="ECO:0008006" key="6">
    <source>
        <dbReference type="Google" id="ProtNLM"/>
    </source>
</evidence>
<dbReference type="Pfam" id="PF25168">
    <property type="entry name" value="Beta-prop_WDR36-Utp21_2nd"/>
    <property type="match status" value="1"/>
</dbReference>
<dbReference type="AlphaFoldDB" id="A0A832H4S6"/>
<dbReference type="PROSITE" id="PS50082">
    <property type="entry name" value="WD_REPEATS_2"/>
    <property type="match status" value="14"/>
</dbReference>
<dbReference type="PRINTS" id="PR00320">
    <property type="entry name" value="GPROTEINBRPT"/>
</dbReference>
<evidence type="ECO:0000313" key="5">
    <source>
        <dbReference type="EMBL" id="HGW95082.1"/>
    </source>
</evidence>
<dbReference type="InterPro" id="IPR020472">
    <property type="entry name" value="WD40_PAC1"/>
</dbReference>
<dbReference type="InterPro" id="IPR036322">
    <property type="entry name" value="WD40_repeat_dom_sf"/>
</dbReference>
<comment type="caution">
    <text evidence="5">The sequence shown here is derived from an EMBL/GenBank/DDBJ whole genome shotgun (WGS) entry which is preliminary data.</text>
</comment>
<name>A0A832H4S6_9CYAN</name>
<dbReference type="InterPro" id="IPR027417">
    <property type="entry name" value="P-loop_NTPase"/>
</dbReference>
<dbReference type="InterPro" id="IPR019775">
    <property type="entry name" value="WD40_repeat_CS"/>
</dbReference>
<dbReference type="SUPFAM" id="SSF52540">
    <property type="entry name" value="P-loop containing nucleoside triphosphate hydrolases"/>
    <property type="match status" value="1"/>
</dbReference>
<keyword evidence="2" id="KW-0677">Repeat</keyword>
<feature type="repeat" description="WD" evidence="3">
    <location>
        <begin position="827"/>
        <end position="860"/>
    </location>
</feature>
<dbReference type="SUPFAM" id="SSF50978">
    <property type="entry name" value="WD40 repeat-like"/>
    <property type="match status" value="2"/>
</dbReference>
<protein>
    <recommendedName>
        <fullName evidence="6">Anaphase-promoting complex subunit 4 WD40 domain-containing protein</fullName>
    </recommendedName>
</protein>
<feature type="repeat" description="WD" evidence="3">
    <location>
        <begin position="1131"/>
        <end position="1165"/>
    </location>
</feature>